<feature type="repeat" description="TPR" evidence="1">
    <location>
        <begin position="47"/>
        <end position="80"/>
    </location>
</feature>
<gene>
    <name evidence="3" type="primary">pilW</name>
    <name evidence="3" type="ORF">IPH26_19305</name>
</gene>
<feature type="chain" id="PRO_5039370500" evidence="2">
    <location>
        <begin position="21"/>
        <end position="264"/>
    </location>
</feature>
<dbReference type="Gene3D" id="1.25.40.10">
    <property type="entry name" value="Tetratricopeptide repeat domain"/>
    <property type="match status" value="1"/>
</dbReference>
<dbReference type="SMART" id="SM00028">
    <property type="entry name" value="TPR"/>
    <property type="match status" value="4"/>
</dbReference>
<dbReference type="EMBL" id="JADJEV010000005">
    <property type="protein sequence ID" value="MBK6974984.1"/>
    <property type="molecule type" value="Genomic_DNA"/>
</dbReference>
<dbReference type="Pfam" id="PF14559">
    <property type="entry name" value="TPR_19"/>
    <property type="match status" value="1"/>
</dbReference>
<comment type="caution">
    <text evidence="3">The sequence shown here is derived from an EMBL/GenBank/DDBJ whole genome shotgun (WGS) entry which is preliminary data.</text>
</comment>
<dbReference type="PANTHER" id="PTHR12558">
    <property type="entry name" value="CELL DIVISION CYCLE 16,23,27"/>
    <property type="match status" value="1"/>
</dbReference>
<proteinExistence type="predicted"/>
<evidence type="ECO:0000313" key="4">
    <source>
        <dbReference type="Proteomes" id="UP000807785"/>
    </source>
</evidence>
<keyword evidence="2" id="KW-0732">Signal</keyword>
<dbReference type="AlphaFoldDB" id="A0A9D7E6C9"/>
<evidence type="ECO:0000256" key="2">
    <source>
        <dbReference type="SAM" id="SignalP"/>
    </source>
</evidence>
<dbReference type="PROSITE" id="PS51257">
    <property type="entry name" value="PROKAR_LIPOPROTEIN"/>
    <property type="match status" value="1"/>
</dbReference>
<dbReference type="InterPro" id="IPR013360">
    <property type="entry name" value="Pilus_4_PilW"/>
</dbReference>
<feature type="repeat" description="TPR" evidence="1">
    <location>
        <begin position="81"/>
        <end position="114"/>
    </location>
</feature>
<evidence type="ECO:0000256" key="1">
    <source>
        <dbReference type="PROSITE-ProRule" id="PRU00339"/>
    </source>
</evidence>
<dbReference type="NCBIfam" id="TIGR02521">
    <property type="entry name" value="type_IV_pilW"/>
    <property type="match status" value="1"/>
</dbReference>
<dbReference type="PROSITE" id="PS50005">
    <property type="entry name" value="TPR"/>
    <property type="match status" value="2"/>
</dbReference>
<dbReference type="Proteomes" id="UP000807785">
    <property type="component" value="Unassembled WGS sequence"/>
</dbReference>
<feature type="signal peptide" evidence="2">
    <location>
        <begin position="1"/>
        <end position="20"/>
    </location>
</feature>
<evidence type="ECO:0000313" key="3">
    <source>
        <dbReference type="EMBL" id="MBK6974984.1"/>
    </source>
</evidence>
<reference evidence="3" key="1">
    <citation type="submission" date="2020-10" db="EMBL/GenBank/DDBJ databases">
        <title>Connecting structure to function with the recovery of over 1000 high-quality activated sludge metagenome-assembled genomes encoding full-length rRNA genes using long-read sequencing.</title>
        <authorList>
            <person name="Singleton C.M."/>
            <person name="Petriglieri F."/>
            <person name="Kristensen J.M."/>
            <person name="Kirkegaard R.H."/>
            <person name="Michaelsen T.Y."/>
            <person name="Andersen M.H."/>
            <person name="Karst S.M."/>
            <person name="Dueholm M.S."/>
            <person name="Nielsen P.H."/>
            <person name="Albertsen M."/>
        </authorList>
    </citation>
    <scope>NUCLEOTIDE SEQUENCE</scope>
    <source>
        <strain evidence="3">Bjer_18-Q3-R1-45_BAT3C.347</strain>
    </source>
</reference>
<keyword evidence="1" id="KW-0802">TPR repeat</keyword>
<sequence length="264" mass="29567">MKRSLPTLALVLSVALAACAPQVVRQQPVPEPTVEPLPKPAAPKVRAKARTDLAFAYFADAQFKIAIEEGRKALEADPEYGPAHHLLALVHVYLREFSTAQMHFEQAIRLEPKDPAINNAYGLFLCTQGRGKEGIEKLMVAARDPLYPNPTYPYTNAGMCSLWIDEPKAAEDYLRRAVIADSQNTQAVYLLALVSYQQKKLDEAKRLVDEVISRGEPNAESIWLALRIERKLGNRESEASYASQLRRNFKNSPEYKSLAQGQFE</sequence>
<protein>
    <submittedName>
        <fullName evidence="3">Type IV pilus biogenesis/stability protein PilW</fullName>
    </submittedName>
</protein>
<dbReference type="SUPFAM" id="SSF48452">
    <property type="entry name" value="TPR-like"/>
    <property type="match status" value="1"/>
</dbReference>
<name>A0A9D7E6C9_9PROT</name>
<dbReference type="InterPro" id="IPR011990">
    <property type="entry name" value="TPR-like_helical_dom_sf"/>
</dbReference>
<dbReference type="InterPro" id="IPR019734">
    <property type="entry name" value="TPR_rpt"/>
</dbReference>
<organism evidence="3 4">
    <name type="scientific">Candidatus Methylophosphatis roskildensis</name>
    <dbReference type="NCBI Taxonomy" id="2899263"/>
    <lineage>
        <taxon>Bacteria</taxon>
        <taxon>Pseudomonadati</taxon>
        <taxon>Pseudomonadota</taxon>
        <taxon>Betaproteobacteria</taxon>
        <taxon>Nitrosomonadales</taxon>
        <taxon>Sterolibacteriaceae</taxon>
        <taxon>Candidatus Methylophosphatis</taxon>
    </lineage>
</organism>
<accession>A0A9D7E6C9</accession>
<dbReference type="Pfam" id="PF13432">
    <property type="entry name" value="TPR_16"/>
    <property type="match status" value="1"/>
</dbReference>
<dbReference type="PANTHER" id="PTHR12558:SF13">
    <property type="entry name" value="CELL DIVISION CYCLE PROTEIN 27 HOMOLOG"/>
    <property type="match status" value="1"/>
</dbReference>